<sequence length="186" mass="20287">MPLFKNSPEPAPMSKPTPPARGRRAGGLFARNRSVSPPPTPSAASDYHSARSSTSSSGSSFFFPRRRASADTLRSSVTTASTRTTDTTRTAGTADTHKSRLFGVLKKNNAETDPRVRMAREKIAAATEAEAEADRALLHARARVRDAMQHIKVLEEEANNEVMRAEAKQTEAKLFSKRSRVLGRHG</sequence>
<feature type="compositionally biased region" description="Low complexity" evidence="2">
    <location>
        <begin position="70"/>
        <end position="94"/>
    </location>
</feature>
<organism evidence="3 4">
    <name type="scientific">Mycena belliarum</name>
    <dbReference type="NCBI Taxonomy" id="1033014"/>
    <lineage>
        <taxon>Eukaryota</taxon>
        <taxon>Fungi</taxon>
        <taxon>Dikarya</taxon>
        <taxon>Basidiomycota</taxon>
        <taxon>Agaricomycotina</taxon>
        <taxon>Agaricomycetes</taxon>
        <taxon>Agaricomycetidae</taxon>
        <taxon>Agaricales</taxon>
        <taxon>Marasmiineae</taxon>
        <taxon>Mycenaceae</taxon>
        <taxon>Mycena</taxon>
    </lineage>
</organism>
<keyword evidence="1" id="KW-0175">Coiled coil</keyword>
<evidence type="ECO:0000256" key="1">
    <source>
        <dbReference type="SAM" id="Coils"/>
    </source>
</evidence>
<feature type="compositionally biased region" description="Low complexity" evidence="2">
    <location>
        <begin position="42"/>
        <end position="63"/>
    </location>
</feature>
<accession>A0AAD6TQH3</accession>
<proteinExistence type="predicted"/>
<dbReference type="Proteomes" id="UP001222325">
    <property type="component" value="Unassembled WGS sequence"/>
</dbReference>
<feature type="compositionally biased region" description="Low complexity" evidence="2">
    <location>
        <begin position="26"/>
        <end position="35"/>
    </location>
</feature>
<comment type="caution">
    <text evidence="3">The sequence shown here is derived from an EMBL/GenBank/DDBJ whole genome shotgun (WGS) entry which is preliminary data.</text>
</comment>
<name>A0AAD6TQH3_9AGAR</name>
<protein>
    <submittedName>
        <fullName evidence="3">Uncharacterized protein</fullName>
    </submittedName>
</protein>
<dbReference type="AlphaFoldDB" id="A0AAD6TQH3"/>
<evidence type="ECO:0000313" key="4">
    <source>
        <dbReference type="Proteomes" id="UP001222325"/>
    </source>
</evidence>
<feature type="compositionally biased region" description="Pro residues" evidence="2">
    <location>
        <begin position="9"/>
        <end position="19"/>
    </location>
</feature>
<evidence type="ECO:0000256" key="2">
    <source>
        <dbReference type="SAM" id="MobiDB-lite"/>
    </source>
</evidence>
<feature type="coiled-coil region" evidence="1">
    <location>
        <begin position="137"/>
        <end position="173"/>
    </location>
</feature>
<keyword evidence="4" id="KW-1185">Reference proteome</keyword>
<gene>
    <name evidence="3" type="ORF">B0H15DRAFT_958277</name>
</gene>
<dbReference type="EMBL" id="JARJCN010000158">
    <property type="protein sequence ID" value="KAJ7066870.1"/>
    <property type="molecule type" value="Genomic_DNA"/>
</dbReference>
<feature type="region of interest" description="Disordered" evidence="2">
    <location>
        <begin position="1"/>
        <end position="97"/>
    </location>
</feature>
<reference evidence="3" key="1">
    <citation type="submission" date="2023-03" db="EMBL/GenBank/DDBJ databases">
        <title>Massive genome expansion in bonnet fungi (Mycena s.s.) driven by repeated elements and novel gene families across ecological guilds.</title>
        <authorList>
            <consortium name="Lawrence Berkeley National Laboratory"/>
            <person name="Harder C.B."/>
            <person name="Miyauchi S."/>
            <person name="Viragh M."/>
            <person name="Kuo A."/>
            <person name="Thoen E."/>
            <person name="Andreopoulos B."/>
            <person name="Lu D."/>
            <person name="Skrede I."/>
            <person name="Drula E."/>
            <person name="Henrissat B."/>
            <person name="Morin E."/>
            <person name="Kohler A."/>
            <person name="Barry K."/>
            <person name="LaButti K."/>
            <person name="Morin E."/>
            <person name="Salamov A."/>
            <person name="Lipzen A."/>
            <person name="Mereny Z."/>
            <person name="Hegedus B."/>
            <person name="Baldrian P."/>
            <person name="Stursova M."/>
            <person name="Weitz H."/>
            <person name="Taylor A."/>
            <person name="Grigoriev I.V."/>
            <person name="Nagy L.G."/>
            <person name="Martin F."/>
            <person name="Kauserud H."/>
        </authorList>
    </citation>
    <scope>NUCLEOTIDE SEQUENCE</scope>
    <source>
        <strain evidence="3">CBHHK173m</strain>
    </source>
</reference>
<evidence type="ECO:0000313" key="3">
    <source>
        <dbReference type="EMBL" id="KAJ7066870.1"/>
    </source>
</evidence>